<dbReference type="SUPFAM" id="SSF52413">
    <property type="entry name" value="UDP-glucose/GDP-mannose dehydrogenase C-terminal domain"/>
    <property type="match status" value="1"/>
</dbReference>
<keyword evidence="3" id="KW-0520">NAD</keyword>
<feature type="domain" description="UDP-glucose/GDP-mannose dehydrogenase C-terminal" evidence="5">
    <location>
        <begin position="310"/>
        <end position="410"/>
    </location>
</feature>
<dbReference type="Proteomes" id="UP000184114">
    <property type="component" value="Unassembled WGS sequence"/>
</dbReference>
<dbReference type="GO" id="GO:0051287">
    <property type="term" value="F:NAD binding"/>
    <property type="evidence" value="ECO:0007669"/>
    <property type="project" value="InterPro"/>
</dbReference>
<evidence type="ECO:0000313" key="7">
    <source>
        <dbReference type="Proteomes" id="UP000184114"/>
    </source>
</evidence>
<dbReference type="GeneID" id="90995761"/>
<dbReference type="InterPro" id="IPR001732">
    <property type="entry name" value="UDP-Glc/GDP-Man_DH_N"/>
</dbReference>
<evidence type="ECO:0000259" key="5">
    <source>
        <dbReference type="SMART" id="SM00984"/>
    </source>
</evidence>
<dbReference type="STRING" id="1123404.SAMN02745784_01400"/>
<dbReference type="NCBIfam" id="TIGR03026">
    <property type="entry name" value="NDP-sugDHase"/>
    <property type="match status" value="1"/>
</dbReference>
<dbReference type="EMBL" id="FQTY01000004">
    <property type="protein sequence ID" value="SHE65124.1"/>
    <property type="molecule type" value="Genomic_DNA"/>
</dbReference>
<dbReference type="GO" id="GO:0016616">
    <property type="term" value="F:oxidoreductase activity, acting on the CH-OH group of donors, NAD or NADP as acceptor"/>
    <property type="evidence" value="ECO:0007669"/>
    <property type="project" value="InterPro"/>
</dbReference>
<dbReference type="SMART" id="SM00984">
    <property type="entry name" value="UDPG_MGDP_dh_C"/>
    <property type="match status" value="1"/>
</dbReference>
<dbReference type="GO" id="GO:0000271">
    <property type="term" value="P:polysaccharide biosynthetic process"/>
    <property type="evidence" value="ECO:0007669"/>
    <property type="project" value="InterPro"/>
</dbReference>
<dbReference type="InterPro" id="IPR017476">
    <property type="entry name" value="UDP-Glc/GDP-Man"/>
</dbReference>
<evidence type="ECO:0000256" key="3">
    <source>
        <dbReference type="ARBA" id="ARBA00023027"/>
    </source>
</evidence>
<dbReference type="InterPro" id="IPR036220">
    <property type="entry name" value="UDP-Glc/GDP-Man_DH_C_sf"/>
</dbReference>
<organism evidence="6 7">
    <name type="scientific">Tissierella praeacuta DSM 18095</name>
    <dbReference type="NCBI Taxonomy" id="1123404"/>
    <lineage>
        <taxon>Bacteria</taxon>
        <taxon>Bacillati</taxon>
        <taxon>Bacillota</taxon>
        <taxon>Tissierellia</taxon>
        <taxon>Tissierellales</taxon>
        <taxon>Tissierellaceae</taxon>
        <taxon>Tissierella</taxon>
    </lineage>
</organism>
<protein>
    <submittedName>
        <fullName evidence="6">UDP-N-acetyl-D-mannosaminuronic acid dehydrogenase</fullName>
    </submittedName>
</protein>
<keyword evidence="2" id="KW-0560">Oxidoreductase</keyword>
<dbReference type="AlphaFoldDB" id="A0A1M4V845"/>
<gene>
    <name evidence="6" type="ORF">SAMN02745784_01400</name>
</gene>
<dbReference type="InterPro" id="IPR036291">
    <property type="entry name" value="NAD(P)-bd_dom_sf"/>
</dbReference>
<evidence type="ECO:0000256" key="2">
    <source>
        <dbReference type="ARBA" id="ARBA00023002"/>
    </source>
</evidence>
<dbReference type="Pfam" id="PF03721">
    <property type="entry name" value="UDPG_MGDP_dh_N"/>
    <property type="match status" value="1"/>
</dbReference>
<dbReference type="SUPFAM" id="SSF51735">
    <property type="entry name" value="NAD(P)-binding Rossmann-fold domains"/>
    <property type="match status" value="1"/>
</dbReference>
<dbReference type="PIRSF" id="PIRSF500136">
    <property type="entry name" value="UDP_ManNAc_DH"/>
    <property type="match status" value="1"/>
</dbReference>
<dbReference type="InterPro" id="IPR014027">
    <property type="entry name" value="UDP-Glc/GDP-Man_DH_C"/>
</dbReference>
<dbReference type="RefSeq" id="WP_072974698.1">
    <property type="nucleotide sequence ID" value="NZ_FQTY01000004.1"/>
</dbReference>
<dbReference type="SUPFAM" id="SSF48179">
    <property type="entry name" value="6-phosphogluconate dehydrogenase C-terminal domain-like"/>
    <property type="match status" value="1"/>
</dbReference>
<evidence type="ECO:0000256" key="4">
    <source>
        <dbReference type="PIRNR" id="PIRNR000124"/>
    </source>
</evidence>
<dbReference type="Pfam" id="PF00984">
    <property type="entry name" value="UDPG_MGDP_dh"/>
    <property type="match status" value="1"/>
</dbReference>
<dbReference type="PANTHER" id="PTHR43491:SF2">
    <property type="entry name" value="UDP-N-ACETYL-D-MANNOSAMINE DEHYDROGENASE"/>
    <property type="match status" value="1"/>
</dbReference>
<dbReference type="PIRSF" id="PIRSF000124">
    <property type="entry name" value="UDPglc_GDPman_dh"/>
    <property type="match status" value="1"/>
</dbReference>
<dbReference type="InterPro" id="IPR014026">
    <property type="entry name" value="UDP-Glc/GDP-Man_DH_dimer"/>
</dbReference>
<dbReference type="PANTHER" id="PTHR43491">
    <property type="entry name" value="UDP-N-ACETYL-D-MANNOSAMINE DEHYDROGENASE"/>
    <property type="match status" value="1"/>
</dbReference>
<keyword evidence="7" id="KW-1185">Reference proteome</keyword>
<accession>A0A1M4V845</accession>
<evidence type="ECO:0000256" key="1">
    <source>
        <dbReference type="ARBA" id="ARBA00006601"/>
    </source>
</evidence>
<comment type="similarity">
    <text evidence="1 4">Belongs to the UDP-glucose/GDP-mannose dehydrogenase family.</text>
</comment>
<dbReference type="GO" id="GO:0016628">
    <property type="term" value="F:oxidoreductase activity, acting on the CH-CH group of donors, NAD or NADP as acceptor"/>
    <property type="evidence" value="ECO:0007669"/>
    <property type="project" value="InterPro"/>
</dbReference>
<dbReference type="Pfam" id="PF03720">
    <property type="entry name" value="UDPG_MGDP_dh_C"/>
    <property type="match status" value="1"/>
</dbReference>
<dbReference type="InterPro" id="IPR028359">
    <property type="entry name" value="UDP_ManNAc/GlcNAc_DH"/>
</dbReference>
<evidence type="ECO:0000313" key="6">
    <source>
        <dbReference type="EMBL" id="SHE65124.1"/>
    </source>
</evidence>
<reference evidence="7" key="1">
    <citation type="submission" date="2016-11" db="EMBL/GenBank/DDBJ databases">
        <authorList>
            <person name="Varghese N."/>
            <person name="Submissions S."/>
        </authorList>
    </citation>
    <scope>NUCLEOTIDE SEQUENCE [LARGE SCALE GENOMIC DNA]</scope>
    <source>
        <strain evidence="7">DSM 18095</strain>
    </source>
</reference>
<dbReference type="PRINTS" id="PR00411">
    <property type="entry name" value="PNDRDTASEI"/>
</dbReference>
<proteinExistence type="inferred from homology"/>
<sequence length="426" mass="47354">MELMNAKKITIIGLGYIGLPTAAIFAKSGMEVLGYDINERVINALNQGKIIIEEPGLEDLVKEVVDKGSLKGITKLEKSDAFIISVPTPINKDKTANMDYVKKAVESIVPILSKGNIVVLESTSPPESTEKIIVPILKKSGLNIGEEVFVAHSPERVLPGKIIQELIESDRIIGGINEKSAKLVKELYSVFVKGQIFTTDSKTAEMCKLMENTYRDVNIALANELAITCEEMGINAWDVIELANRHPRVNLHQPGPGVGGHCLAVDPWFIVERQSKGNIIRLARETNDGMPKHILNKLKEIFPDENAKIAILGLTYKPNIDDMRESPIVNLVSLLRENTRFTLSLHDPHACKDSLEIGNLMVDSLYDAVKDSDLMILAVNHNEYKDIDFEKVSTLMKDKHIYDTRNFLDEGFLKGLGFKITLLGRD</sequence>
<dbReference type="InterPro" id="IPR008927">
    <property type="entry name" value="6-PGluconate_DH-like_C_sf"/>
</dbReference>
<dbReference type="Gene3D" id="3.40.50.720">
    <property type="entry name" value="NAD(P)-binding Rossmann-like Domain"/>
    <property type="match status" value="2"/>
</dbReference>
<name>A0A1M4V845_9FIRM</name>